<keyword evidence="2" id="KW-1185">Reference proteome</keyword>
<evidence type="ECO:0008006" key="3">
    <source>
        <dbReference type="Google" id="ProtNLM"/>
    </source>
</evidence>
<evidence type="ECO:0000313" key="1">
    <source>
        <dbReference type="EMBL" id="CAD2072802.1"/>
    </source>
</evidence>
<proteinExistence type="predicted"/>
<gene>
    <name evidence="1" type="ORF">JEOSCH030_00431</name>
</gene>
<dbReference type="InterPro" id="IPR036249">
    <property type="entry name" value="Thioredoxin-like_sf"/>
</dbReference>
<dbReference type="Proteomes" id="UP000521032">
    <property type="component" value="Unassembled WGS sequence"/>
</dbReference>
<sequence length="183" mass="21145">MTNLSKWYDNALSPEQYRATLTDLKDGFDKIYDEFSVSRDDDIETLKDKDMKVLVIAEPWCGHCMLNLPILLRISEAVGFDVRFSLRDENLDLMEQYQTNGKNVIPRVIVLDADGNERAAWGPIAPLTKEAQDKEKQHLPKTDAPDYDEKLKDMRAKMKDIFSTDEEIWLGVYEDIKQTLLKA</sequence>
<organism evidence="1 2">
    <name type="scientific">Phocicoccus schoeneichii</name>
    <dbReference type="NCBI Taxonomy" id="1812261"/>
    <lineage>
        <taxon>Bacteria</taxon>
        <taxon>Bacillati</taxon>
        <taxon>Bacillota</taxon>
        <taxon>Bacilli</taxon>
        <taxon>Bacillales</taxon>
        <taxon>Salinicoccaceae</taxon>
        <taxon>Phocicoccus</taxon>
    </lineage>
</organism>
<dbReference type="AlphaFoldDB" id="A0A6V7R7J2"/>
<dbReference type="EMBL" id="CAJEWE010000006">
    <property type="protein sequence ID" value="CAD2072802.1"/>
    <property type="molecule type" value="Genomic_DNA"/>
</dbReference>
<protein>
    <recommendedName>
        <fullName evidence="3">Thioredoxin domain-containing protein</fullName>
    </recommendedName>
</protein>
<comment type="caution">
    <text evidence="1">The sequence shown here is derived from an EMBL/GenBank/DDBJ whole genome shotgun (WGS) entry which is preliminary data.</text>
</comment>
<accession>A0A6V7R7J2</accession>
<dbReference type="RefSeq" id="WP_186085367.1">
    <property type="nucleotide sequence ID" value="NZ_BMDB01000001.1"/>
</dbReference>
<reference evidence="1 2" key="1">
    <citation type="submission" date="2020-07" db="EMBL/GenBank/DDBJ databases">
        <authorList>
            <person name="Criscuolo A."/>
        </authorList>
    </citation>
    <scope>NUCLEOTIDE SEQUENCE [LARGE SCALE GENOMIC DNA]</scope>
    <source>
        <strain evidence="2">CIP 111030</strain>
    </source>
</reference>
<dbReference type="Pfam" id="PF14595">
    <property type="entry name" value="Thioredoxin_9"/>
    <property type="match status" value="1"/>
</dbReference>
<name>A0A6V7R7J2_9BACL</name>
<evidence type="ECO:0000313" key="2">
    <source>
        <dbReference type="Proteomes" id="UP000521032"/>
    </source>
</evidence>
<dbReference type="SUPFAM" id="SSF52833">
    <property type="entry name" value="Thioredoxin-like"/>
    <property type="match status" value="1"/>
</dbReference>
<dbReference type="Gene3D" id="3.40.30.10">
    <property type="entry name" value="Glutaredoxin"/>
    <property type="match status" value="1"/>
</dbReference>